<organism evidence="2">
    <name type="scientific">Echinococcus granulosus</name>
    <name type="common">Hydatid tapeworm</name>
    <dbReference type="NCBI Taxonomy" id="6210"/>
    <lineage>
        <taxon>Eukaryota</taxon>
        <taxon>Metazoa</taxon>
        <taxon>Spiralia</taxon>
        <taxon>Lophotrochozoa</taxon>
        <taxon>Platyhelminthes</taxon>
        <taxon>Cestoda</taxon>
        <taxon>Eucestoda</taxon>
        <taxon>Cyclophyllidea</taxon>
        <taxon>Taeniidae</taxon>
        <taxon>Echinococcus</taxon>
        <taxon>Echinococcus granulosus group</taxon>
    </lineage>
</organism>
<dbReference type="EMBL" id="LK028576">
    <property type="protein sequence ID" value="CDS15953.1"/>
    <property type="molecule type" value="Genomic_DNA"/>
</dbReference>
<sequence length="194" mass="22003">MTSKEKLHNPHLLSQLTPLYKQELTFFEERSFINVPSALSNIWGVLNGQMDGTLQGHCFQNETECGIVSPTEGIIVIETMSFPRFLPFVMWRKYRDTDIFTKTRRTSDVPGEPGPPSLSSTDSFVDEEDLTDSYVSRTLKFCETGTFTVEIYGVAIGPHPITMKPSRIIELIGQFLVEVQTHRRSCLGHMEIRG</sequence>
<dbReference type="WBParaSite" id="EgrG_000836400">
    <property type="protein sequence ID" value="EgrG_000836400"/>
    <property type="gene ID" value="EgrG_000836400"/>
</dbReference>
<dbReference type="OrthoDB" id="10383369at2759"/>
<reference evidence="2 3" key="1">
    <citation type="journal article" date="2013" name="Nature">
        <title>The genomes of four tapeworm species reveal adaptations to parasitism.</title>
        <authorList>
            <person name="Tsai I.J."/>
            <person name="Zarowiecki M."/>
            <person name="Holroyd N."/>
            <person name="Garciarrubio A."/>
            <person name="Sanchez-Flores A."/>
            <person name="Brooks K.L."/>
            <person name="Tracey A."/>
            <person name="Bobes R.J."/>
            <person name="Fragoso G."/>
            <person name="Sciutto E."/>
            <person name="Aslett M."/>
            <person name="Beasley H."/>
            <person name="Bennett H.M."/>
            <person name="Cai J."/>
            <person name="Camicia F."/>
            <person name="Clark R."/>
            <person name="Cucher M."/>
            <person name="De Silva N."/>
            <person name="Day T.A."/>
            <person name="Deplazes P."/>
            <person name="Estrada K."/>
            <person name="Fernandez C."/>
            <person name="Holland P.W."/>
            <person name="Hou J."/>
            <person name="Hu S."/>
            <person name="Huckvale T."/>
            <person name="Hung S.S."/>
            <person name="Kamenetzky L."/>
            <person name="Keane J.A."/>
            <person name="Kiss F."/>
            <person name="Koziol U."/>
            <person name="Lambert O."/>
            <person name="Liu K."/>
            <person name="Luo X."/>
            <person name="Luo Y."/>
            <person name="Macchiaroli N."/>
            <person name="Nichol S."/>
            <person name="Paps J."/>
            <person name="Parkinson J."/>
            <person name="Pouchkina-Stantcheva N."/>
            <person name="Riddiford N."/>
            <person name="Rosenzvit M."/>
            <person name="Salinas G."/>
            <person name="Wasmuth J.D."/>
            <person name="Zamanian M."/>
            <person name="Zheng Y."/>
            <person name="Cai X."/>
            <person name="Soberon X."/>
            <person name="Olson P.D."/>
            <person name="Laclette J.P."/>
            <person name="Brehm K."/>
            <person name="Berriman M."/>
            <person name="Garciarrubio A."/>
            <person name="Bobes R.J."/>
            <person name="Fragoso G."/>
            <person name="Sanchez-Flores A."/>
            <person name="Estrada K."/>
            <person name="Cevallos M.A."/>
            <person name="Morett E."/>
            <person name="Gonzalez V."/>
            <person name="Portillo T."/>
            <person name="Ochoa-Leyva A."/>
            <person name="Jose M.V."/>
            <person name="Sciutto E."/>
            <person name="Landa A."/>
            <person name="Jimenez L."/>
            <person name="Valdes V."/>
            <person name="Carrero J.C."/>
            <person name="Larralde C."/>
            <person name="Morales-Montor J."/>
            <person name="Limon-Lason J."/>
            <person name="Soberon X."/>
            <person name="Laclette J.P."/>
        </authorList>
    </citation>
    <scope>NUCLEOTIDE SEQUENCE [LARGE SCALE GENOMIC DNA]</scope>
</reference>
<name>A0A068W8M5_ECHGR</name>
<evidence type="ECO:0000256" key="1">
    <source>
        <dbReference type="SAM" id="MobiDB-lite"/>
    </source>
</evidence>
<protein>
    <submittedName>
        <fullName evidence="4">START domain-containing protein</fullName>
    </submittedName>
</protein>
<proteinExistence type="predicted"/>
<evidence type="ECO:0000313" key="3">
    <source>
        <dbReference type="Proteomes" id="UP000492820"/>
    </source>
</evidence>
<evidence type="ECO:0000313" key="4">
    <source>
        <dbReference type="WBParaSite" id="EgrG_000836400"/>
    </source>
</evidence>
<feature type="region of interest" description="Disordered" evidence="1">
    <location>
        <begin position="104"/>
        <end position="124"/>
    </location>
</feature>
<dbReference type="AlphaFoldDB" id="A0A068W8M5"/>
<gene>
    <name evidence="2" type="ORF">EgrG_000836400</name>
</gene>
<reference evidence="4" key="3">
    <citation type="submission" date="2020-10" db="UniProtKB">
        <authorList>
            <consortium name="WormBaseParasite"/>
        </authorList>
    </citation>
    <scope>IDENTIFICATION</scope>
</reference>
<accession>A0A068W8M5</accession>
<dbReference type="Proteomes" id="UP000492820">
    <property type="component" value="Unassembled WGS sequence"/>
</dbReference>
<evidence type="ECO:0000313" key="2">
    <source>
        <dbReference type="EMBL" id="CDS15953.1"/>
    </source>
</evidence>
<reference evidence="2" key="2">
    <citation type="submission" date="2014-06" db="EMBL/GenBank/DDBJ databases">
        <authorList>
            <person name="Aslett M."/>
        </authorList>
    </citation>
    <scope>NUCLEOTIDE SEQUENCE</scope>
</reference>